<feature type="region of interest" description="Disordered" evidence="1">
    <location>
        <begin position="224"/>
        <end position="622"/>
    </location>
</feature>
<dbReference type="AlphaFoldDB" id="A0A511KF05"/>
<feature type="compositionally biased region" description="Low complexity" evidence="1">
    <location>
        <begin position="251"/>
        <end position="266"/>
    </location>
</feature>
<evidence type="ECO:0000256" key="1">
    <source>
        <dbReference type="SAM" id="MobiDB-lite"/>
    </source>
</evidence>
<feature type="compositionally biased region" description="Acidic residues" evidence="1">
    <location>
        <begin position="471"/>
        <end position="510"/>
    </location>
</feature>
<dbReference type="EMBL" id="BJWK01000006">
    <property type="protein sequence ID" value="GEM08951.1"/>
    <property type="molecule type" value="Genomic_DNA"/>
</dbReference>
<feature type="compositionally biased region" description="Low complexity" evidence="1">
    <location>
        <begin position="517"/>
        <end position="549"/>
    </location>
</feature>
<dbReference type="Proteomes" id="UP000321518">
    <property type="component" value="Unassembled WGS sequence"/>
</dbReference>
<sequence length="676" mass="71832">MADSPRRNTQVNRQARRQSPYARPAPPVAQSTPSRLRSLLSYVSPFRSARKGKEREPTPPPEDDESDDEAAVKNEEGDSADEAAQYALQGSVLPLGGAIGSSSGSLSTSASMPNFAARSLATPRFPGNYSRSPSFAHFADVQSARTAHRAVDSISSTATHELARFFQEKASRGDEHLTAVEQAGVLQLMQRAQDVPTAFTPNFRSTHDATPAFSPGPAALQQRITTSSALPKRRRPVYVGAGYSSRRRKTLAGLSGSQSESSLASLTAGHDAKDGKRRRTERDEEDDIPPRPALRTESRTAATPAKPSPLWQVSQTDAPTHPPPRNTATIKPSTRAADMMLDIIRQEDEARAPPAKVAIPKGAILNPYDSEDNLLSFAGPAKKSKPAPKKVASPKPQSPAPQPRQEKPKSKPVPPAISPLEQLERTMPAEYRREAVKPSKPAKVAEPPKPAPKAKEVQKKKPADVLTLSPDSEDEGEEDEDGSMGEPGDEGGEEEEDQLDEEREQEEEELSPPPFAAPKSSKAKAAAAPSSAFTFGASTSPFSFVQPAAPSAPPKPQADSTSMQPPAQPAFGFSAATPASSPFAAAPRAASSSSPLTFLPTPASSAPTAKAADFSAPPHDPQAAALALSKPELPLLEFRFDSVFPTSLSATGDEALEAVKDIVRGMTKAELPSFAF</sequence>
<reference evidence="2 3" key="1">
    <citation type="submission" date="2019-07" db="EMBL/GenBank/DDBJ databases">
        <title>Rhodotorula toruloides NBRC10032 genome sequencing.</title>
        <authorList>
            <person name="Shida Y."/>
            <person name="Takaku H."/>
            <person name="Ogasawara W."/>
            <person name="Mori K."/>
        </authorList>
    </citation>
    <scope>NUCLEOTIDE SEQUENCE [LARGE SCALE GENOMIC DNA]</scope>
    <source>
        <strain evidence="2 3">NBRC10032</strain>
    </source>
</reference>
<evidence type="ECO:0000313" key="2">
    <source>
        <dbReference type="EMBL" id="GEM08951.1"/>
    </source>
</evidence>
<comment type="caution">
    <text evidence="2">The sequence shown here is derived from an EMBL/GenBank/DDBJ whole genome shotgun (WGS) entry which is preliminary data.</text>
</comment>
<accession>A0A511KF05</accession>
<feature type="region of interest" description="Disordered" evidence="1">
    <location>
        <begin position="1"/>
        <end position="88"/>
    </location>
</feature>
<organism evidence="2 3">
    <name type="scientific">Rhodotorula toruloides</name>
    <name type="common">Yeast</name>
    <name type="synonym">Rhodosporidium toruloides</name>
    <dbReference type="NCBI Taxonomy" id="5286"/>
    <lineage>
        <taxon>Eukaryota</taxon>
        <taxon>Fungi</taxon>
        <taxon>Dikarya</taxon>
        <taxon>Basidiomycota</taxon>
        <taxon>Pucciniomycotina</taxon>
        <taxon>Microbotryomycetes</taxon>
        <taxon>Sporidiobolales</taxon>
        <taxon>Sporidiobolaceae</taxon>
        <taxon>Rhodotorula</taxon>
    </lineage>
</organism>
<proteinExistence type="predicted"/>
<dbReference type="OrthoDB" id="2530467at2759"/>
<feature type="compositionally biased region" description="Basic and acidic residues" evidence="1">
    <location>
        <begin position="453"/>
        <end position="463"/>
    </location>
</feature>
<protein>
    <submittedName>
        <fullName evidence="2">Uncharacterized protein</fullName>
    </submittedName>
</protein>
<name>A0A511KF05_RHOTO</name>
<gene>
    <name evidence="2" type="ORF">Rt10032_c06g2968</name>
</gene>
<evidence type="ECO:0000313" key="3">
    <source>
        <dbReference type="Proteomes" id="UP000321518"/>
    </source>
</evidence>
<feature type="compositionally biased region" description="Low complexity" evidence="1">
    <location>
        <begin position="569"/>
        <end position="612"/>
    </location>
</feature>